<feature type="transmembrane region" description="Helical" evidence="1">
    <location>
        <begin position="7"/>
        <end position="28"/>
    </location>
</feature>
<evidence type="ECO:0000313" key="2">
    <source>
        <dbReference type="EMBL" id="OGH88173.1"/>
    </source>
</evidence>
<comment type="caution">
    <text evidence="2">The sequence shown here is derived from an EMBL/GenBank/DDBJ whole genome shotgun (WGS) entry which is preliminary data.</text>
</comment>
<feature type="transmembrane region" description="Helical" evidence="1">
    <location>
        <begin position="40"/>
        <end position="59"/>
    </location>
</feature>
<evidence type="ECO:0000313" key="3">
    <source>
        <dbReference type="Proteomes" id="UP000177907"/>
    </source>
</evidence>
<dbReference type="STRING" id="1798704.A3J93_00320"/>
<dbReference type="EMBL" id="MFQZ01000005">
    <property type="protein sequence ID" value="OGH88173.1"/>
    <property type="molecule type" value="Genomic_DNA"/>
</dbReference>
<keyword evidence="1" id="KW-0472">Membrane</keyword>
<evidence type="ECO:0000256" key="1">
    <source>
        <dbReference type="SAM" id="Phobius"/>
    </source>
</evidence>
<name>A0A1F6NWS9_9BACT</name>
<keyword evidence="1" id="KW-0812">Transmembrane</keyword>
<sequence>MTLKQYLILMSVATAVCWLAWLFVIFNLDPTTAGALGLSFFYFTSFFALIGTFATLGFWMRELFSKTDEVEFRIVKKTFRQGIVLSGFIILMLFLQQKEMLNWWTGTIILLMLFITEGLVFQFKSHAQ</sequence>
<accession>A0A1F6NWS9</accession>
<feature type="transmembrane region" description="Helical" evidence="1">
    <location>
        <begin position="79"/>
        <end position="95"/>
    </location>
</feature>
<dbReference type="AlphaFoldDB" id="A0A1F6NWS9"/>
<proteinExistence type="predicted"/>
<protein>
    <submittedName>
        <fullName evidence="2">Uncharacterized protein</fullName>
    </submittedName>
</protein>
<organism evidence="2 3">
    <name type="scientific">Candidatus Magasanikbacteria bacterium RIFOXYC2_FULL_42_28</name>
    <dbReference type="NCBI Taxonomy" id="1798704"/>
    <lineage>
        <taxon>Bacteria</taxon>
        <taxon>Candidatus Magasanikiibacteriota</taxon>
    </lineage>
</organism>
<gene>
    <name evidence="2" type="ORF">A3J93_00320</name>
</gene>
<keyword evidence="1" id="KW-1133">Transmembrane helix</keyword>
<dbReference type="Proteomes" id="UP000177907">
    <property type="component" value="Unassembled WGS sequence"/>
</dbReference>
<reference evidence="2 3" key="1">
    <citation type="journal article" date="2016" name="Nat. Commun.">
        <title>Thousands of microbial genomes shed light on interconnected biogeochemical processes in an aquifer system.</title>
        <authorList>
            <person name="Anantharaman K."/>
            <person name="Brown C.T."/>
            <person name="Hug L.A."/>
            <person name="Sharon I."/>
            <person name="Castelle C.J."/>
            <person name="Probst A.J."/>
            <person name="Thomas B.C."/>
            <person name="Singh A."/>
            <person name="Wilkins M.J."/>
            <person name="Karaoz U."/>
            <person name="Brodie E.L."/>
            <person name="Williams K.H."/>
            <person name="Hubbard S.S."/>
            <person name="Banfield J.F."/>
        </authorList>
    </citation>
    <scope>NUCLEOTIDE SEQUENCE [LARGE SCALE GENOMIC DNA]</scope>
</reference>
<feature type="transmembrane region" description="Helical" evidence="1">
    <location>
        <begin position="101"/>
        <end position="121"/>
    </location>
</feature>